<comment type="caution">
    <text evidence="9">The sequence shown here is derived from an EMBL/GenBank/DDBJ whole genome shotgun (WGS) entry which is preliminary data.</text>
</comment>
<evidence type="ECO:0000259" key="8">
    <source>
        <dbReference type="Pfam" id="PF08240"/>
    </source>
</evidence>
<feature type="domain" description="Alcohol dehydrogenase-like C-terminal" evidence="7">
    <location>
        <begin position="591"/>
        <end position="719"/>
    </location>
</feature>
<gene>
    <name evidence="9" type="ORF">D0859_11260</name>
</gene>
<dbReference type="GO" id="GO:0000009">
    <property type="term" value="F:alpha-1,6-mannosyltransferase activity"/>
    <property type="evidence" value="ECO:0007669"/>
    <property type="project" value="InterPro"/>
</dbReference>
<dbReference type="InterPro" id="IPR036291">
    <property type="entry name" value="NAD(P)-bd_dom_sf"/>
</dbReference>
<sequence length="764" mass="84399">MNVLKTYFSPTRISQPAVPRGKAAPGQGYDTSTQIAFDQDQAKGSSSFVSKAIEHAVLRLTRWDAIYFASSSWRGPLYEQEWAFSWVFSRLSSKTANAPYAESSFAFLSFLGCYCYVKAIENRFHRFADAYQLDACWTVAAGLFFGLATTMRTNGLLNGIIFAWDIYLVLPRLPQILRNRNGEEITRLFATLTSGISIAIGFTLPQIVAYTEYCTPNNTRPWCTAFPPSIYSFVQKEYWNVGLFRYWTLNNLPLFLLAAPLGYVMIATALSALLQTEKLYTSLAEKKIVETQNPHTIERERRIFVHVLSRLAVPQLVLVGLAVTSFHVQILNRISSGYVVWYFMLAVWIQMDSDALETVGEGSAEDEANARIREKKKKRAPPVLLKTICTLSSPLPNSALCNYEMRAARYYGKEDIRIVEDLEPPVCGKGQVKVEPAFVGICGTDLHEFLGGPNFAPIDPHPVTKEKIPITIGHEFSGTIKELGPDLETSGLQIGQKCAIQPNIYCSECAACKTGAENACLNGGFVGLSGGGGGMSEAVVLPAETCFPLPETVDLDVAALVEPLAVAWHAVDASPIASLSEPRCVVFGGGPIGLAVIQVLRARKAKTVICVEVAQRRQEFARDFGAHHVIDPTKHDVVSTAFELCGGQQPPDLAFDCAGVPATIETACKVIKSRGTVVNVAIWEKSVPFQPNWLVFREAHYQAVLGYQRKDFQGVIDALGDGRIQPRQMITSRIRMDRLVEDGYWALINEKDKHVKILVDMKAK</sequence>
<evidence type="ECO:0000256" key="6">
    <source>
        <dbReference type="SAM" id="Phobius"/>
    </source>
</evidence>
<evidence type="ECO:0000313" key="9">
    <source>
        <dbReference type="EMBL" id="RMZ24687.1"/>
    </source>
</evidence>
<dbReference type="EMBL" id="QWIT01000400">
    <property type="protein sequence ID" value="RMZ24687.1"/>
    <property type="molecule type" value="Genomic_DNA"/>
</dbReference>
<feature type="transmembrane region" description="Helical" evidence="6">
    <location>
        <begin position="303"/>
        <end position="324"/>
    </location>
</feature>
<dbReference type="Pfam" id="PF00107">
    <property type="entry name" value="ADH_zinc_N"/>
    <property type="match status" value="1"/>
</dbReference>
<evidence type="ECO:0000256" key="4">
    <source>
        <dbReference type="ARBA" id="ARBA00022833"/>
    </source>
</evidence>
<dbReference type="InterPro" id="IPR011032">
    <property type="entry name" value="GroES-like_sf"/>
</dbReference>
<dbReference type="OrthoDB" id="10252502at2759"/>
<dbReference type="InterPro" id="IPR007315">
    <property type="entry name" value="PIG-V/Gpi18"/>
</dbReference>
<evidence type="ECO:0000256" key="1">
    <source>
        <dbReference type="ARBA" id="ARBA00001947"/>
    </source>
</evidence>
<name>A0A3M7IGL9_HORWE</name>
<protein>
    <submittedName>
        <fullName evidence="9">Uncharacterized protein</fullName>
    </submittedName>
</protein>
<keyword evidence="4" id="KW-0862">Zinc</keyword>
<dbReference type="Pfam" id="PF04188">
    <property type="entry name" value="Mannosyl_trans2"/>
    <property type="match status" value="2"/>
</dbReference>
<feature type="transmembrane region" description="Helical" evidence="6">
    <location>
        <begin position="185"/>
        <end position="208"/>
    </location>
</feature>
<dbReference type="Gene3D" id="3.40.50.720">
    <property type="entry name" value="NAD(P)-binding Rossmann-like Domain"/>
    <property type="match status" value="1"/>
</dbReference>
<keyword evidence="6" id="KW-0472">Membrane</keyword>
<proteinExistence type="inferred from homology"/>
<dbReference type="CDD" id="cd08233">
    <property type="entry name" value="butanediol_DH_like"/>
    <property type="match status" value="1"/>
</dbReference>
<feature type="transmembrane region" description="Helical" evidence="6">
    <location>
        <begin position="252"/>
        <end position="274"/>
    </location>
</feature>
<dbReference type="GO" id="GO:0046872">
    <property type="term" value="F:metal ion binding"/>
    <property type="evidence" value="ECO:0007669"/>
    <property type="project" value="UniProtKB-KW"/>
</dbReference>
<dbReference type="InterPro" id="IPR013149">
    <property type="entry name" value="ADH-like_C"/>
</dbReference>
<dbReference type="Gene3D" id="3.90.180.10">
    <property type="entry name" value="Medium-chain alcohol dehydrogenases, catalytic domain"/>
    <property type="match status" value="1"/>
</dbReference>
<dbReference type="Pfam" id="PF08240">
    <property type="entry name" value="ADH_N"/>
    <property type="match status" value="1"/>
</dbReference>
<evidence type="ECO:0000256" key="5">
    <source>
        <dbReference type="ARBA" id="ARBA00023002"/>
    </source>
</evidence>
<keyword evidence="6" id="KW-0812">Transmembrane</keyword>
<evidence type="ECO:0000313" key="10">
    <source>
        <dbReference type="Proteomes" id="UP000281677"/>
    </source>
</evidence>
<organism evidence="9 10">
    <name type="scientific">Hortaea werneckii</name>
    <name type="common">Black yeast</name>
    <name type="synonym">Cladosporium werneckii</name>
    <dbReference type="NCBI Taxonomy" id="91943"/>
    <lineage>
        <taxon>Eukaryota</taxon>
        <taxon>Fungi</taxon>
        <taxon>Dikarya</taxon>
        <taxon>Ascomycota</taxon>
        <taxon>Pezizomycotina</taxon>
        <taxon>Dothideomycetes</taxon>
        <taxon>Dothideomycetidae</taxon>
        <taxon>Mycosphaerellales</taxon>
        <taxon>Teratosphaeriaceae</taxon>
        <taxon>Hortaea</taxon>
    </lineage>
</organism>
<evidence type="ECO:0000256" key="2">
    <source>
        <dbReference type="ARBA" id="ARBA00008072"/>
    </source>
</evidence>
<feature type="domain" description="Alcohol dehydrogenase-like N-terminal" evidence="8">
    <location>
        <begin position="428"/>
        <end position="551"/>
    </location>
</feature>
<dbReference type="PANTHER" id="PTHR43161">
    <property type="entry name" value="SORBITOL DEHYDROGENASE"/>
    <property type="match status" value="1"/>
</dbReference>
<keyword evidence="5" id="KW-0560">Oxidoreductase</keyword>
<dbReference type="AlphaFoldDB" id="A0A3M7IGL9"/>
<dbReference type="GO" id="GO:0004376">
    <property type="term" value="F:GPI mannosyltransferase activity"/>
    <property type="evidence" value="ECO:0007669"/>
    <property type="project" value="InterPro"/>
</dbReference>
<reference evidence="9 10" key="1">
    <citation type="journal article" date="2018" name="BMC Genomics">
        <title>Genomic evidence for intraspecific hybridization in a clonal and extremely halotolerant yeast.</title>
        <authorList>
            <person name="Gostincar C."/>
            <person name="Stajich J.E."/>
            <person name="Zupancic J."/>
            <person name="Zalar P."/>
            <person name="Gunde-Cimerman N."/>
        </authorList>
    </citation>
    <scope>NUCLEOTIDE SEQUENCE [LARGE SCALE GENOMIC DNA]</scope>
    <source>
        <strain evidence="9 10">EXF-120</strain>
    </source>
</reference>
<dbReference type="UniPathway" id="UPA00196"/>
<comment type="similarity">
    <text evidence="2">Belongs to the zinc-containing alcohol dehydrogenase family.</text>
</comment>
<accession>A0A3M7IGL9</accession>
<dbReference type="GO" id="GO:0000721">
    <property type="term" value="F:(R,R)-butanediol dehydrogenase activity"/>
    <property type="evidence" value="ECO:0007669"/>
    <property type="project" value="TreeGrafter"/>
</dbReference>
<dbReference type="GO" id="GO:0006506">
    <property type="term" value="P:GPI anchor biosynthetic process"/>
    <property type="evidence" value="ECO:0007669"/>
    <property type="project" value="UniProtKB-UniPathway"/>
</dbReference>
<dbReference type="InterPro" id="IPR013154">
    <property type="entry name" value="ADH-like_N"/>
</dbReference>
<dbReference type="GO" id="GO:0005737">
    <property type="term" value="C:cytoplasm"/>
    <property type="evidence" value="ECO:0007669"/>
    <property type="project" value="TreeGrafter"/>
</dbReference>
<dbReference type="GO" id="GO:0034079">
    <property type="term" value="P:butanediol biosynthetic process"/>
    <property type="evidence" value="ECO:0007669"/>
    <property type="project" value="TreeGrafter"/>
</dbReference>
<keyword evidence="3" id="KW-0479">Metal-binding</keyword>
<keyword evidence="6" id="KW-1133">Transmembrane helix</keyword>
<dbReference type="Proteomes" id="UP000281677">
    <property type="component" value="Unassembled WGS sequence"/>
</dbReference>
<dbReference type="SUPFAM" id="SSF51735">
    <property type="entry name" value="NAD(P)-binding Rossmann-fold domains"/>
    <property type="match status" value="1"/>
</dbReference>
<evidence type="ECO:0000256" key="3">
    <source>
        <dbReference type="ARBA" id="ARBA00022723"/>
    </source>
</evidence>
<evidence type="ECO:0000259" key="7">
    <source>
        <dbReference type="Pfam" id="PF00107"/>
    </source>
</evidence>
<comment type="cofactor">
    <cofactor evidence="1">
        <name>Zn(2+)</name>
        <dbReference type="ChEBI" id="CHEBI:29105"/>
    </cofactor>
</comment>
<dbReference type="SUPFAM" id="SSF50129">
    <property type="entry name" value="GroES-like"/>
    <property type="match status" value="1"/>
</dbReference>
<dbReference type="PANTHER" id="PTHR43161:SF23">
    <property type="entry name" value="(R,R)-BUTANEDIOL DEHYDROGENASE-RELATED"/>
    <property type="match status" value="1"/>
</dbReference>
<dbReference type="GO" id="GO:0016020">
    <property type="term" value="C:membrane"/>
    <property type="evidence" value="ECO:0007669"/>
    <property type="project" value="GOC"/>
</dbReference>